<accession>A0AAN7U077</accession>
<dbReference type="EMBL" id="JAVFKY010000003">
    <property type="protein sequence ID" value="KAK5578846.1"/>
    <property type="molecule type" value="Genomic_DNA"/>
</dbReference>
<dbReference type="Proteomes" id="UP001344447">
    <property type="component" value="Unassembled WGS sequence"/>
</dbReference>
<organism evidence="1 2">
    <name type="scientific">Dictyostelium firmibasis</name>
    <dbReference type="NCBI Taxonomy" id="79012"/>
    <lineage>
        <taxon>Eukaryota</taxon>
        <taxon>Amoebozoa</taxon>
        <taxon>Evosea</taxon>
        <taxon>Eumycetozoa</taxon>
        <taxon>Dictyostelia</taxon>
        <taxon>Dictyosteliales</taxon>
        <taxon>Dictyosteliaceae</taxon>
        <taxon>Dictyostelium</taxon>
    </lineage>
</organism>
<dbReference type="AlphaFoldDB" id="A0AAN7U077"/>
<keyword evidence="2" id="KW-1185">Reference proteome</keyword>
<comment type="caution">
    <text evidence="1">The sequence shown here is derived from an EMBL/GenBank/DDBJ whole genome shotgun (WGS) entry which is preliminary data.</text>
</comment>
<reference evidence="1 2" key="1">
    <citation type="submission" date="2023-11" db="EMBL/GenBank/DDBJ databases">
        <title>Dfirmibasis_genome.</title>
        <authorList>
            <person name="Edelbroek B."/>
            <person name="Kjellin J."/>
            <person name="Jerlstrom-Hultqvist J."/>
            <person name="Soderbom F."/>
        </authorList>
    </citation>
    <scope>NUCLEOTIDE SEQUENCE [LARGE SCALE GENOMIC DNA]</scope>
    <source>
        <strain evidence="1 2">TNS-C-14</strain>
    </source>
</reference>
<name>A0AAN7U077_9MYCE</name>
<evidence type="ECO:0000313" key="1">
    <source>
        <dbReference type="EMBL" id="KAK5578846.1"/>
    </source>
</evidence>
<gene>
    <name evidence="1" type="ORF">RB653_008521</name>
</gene>
<sequence>MILLHHLSSQVAWRMVGVSFSNAFGAPKNVKKEINNITMVAIEQPIHKSFQIHDLHNFGDKRRINCKRAVPRARAAAITKKLSDEFNIFEMLSTLKGETPANATHALIAM</sequence>
<evidence type="ECO:0000313" key="2">
    <source>
        <dbReference type="Proteomes" id="UP001344447"/>
    </source>
</evidence>
<protein>
    <submittedName>
        <fullName evidence="1">Uncharacterized protein</fullName>
    </submittedName>
</protein>
<proteinExistence type="predicted"/>